<sequence>MDNYNSSNNPTPPSNSPSNNPSKSPVSNTPKPNDNRNLIYGILITALIVVVGYLIYDKTKNNSTVNTLQTQYSTVDSTKNAIQVEYNAALARMDSLTGSNVQLQGALADRQKEIESLKTQIKDELGKSNADLSKARSLIAELRGKVDGLLEEVAKLKAENQQLTASNQQLSTEKDTLTHRNTNLNENLTATTAAKDAMEEEASTLHASGFNITAMNVKSNGKESETTKAKKADLLRISFYLDENRITKSGSKSLYMVVKGPDGNTVTIPSAGSGTLQTKQDGEITYTTAINVDYEQGKRIPVTYDWHQNSKFQQGDYIISIYNNGYKIGEGTKTLKKSGFLGL</sequence>
<feature type="coiled-coil region" evidence="1">
    <location>
        <begin position="100"/>
        <end position="201"/>
    </location>
</feature>
<evidence type="ECO:0000256" key="1">
    <source>
        <dbReference type="SAM" id="Coils"/>
    </source>
</evidence>
<dbReference type="Gene3D" id="1.20.5.1000">
    <property type="entry name" value="arf6 gtpase in complex with a specific effector, jip4"/>
    <property type="match status" value="1"/>
</dbReference>
<feature type="transmembrane region" description="Helical" evidence="3">
    <location>
        <begin position="38"/>
        <end position="56"/>
    </location>
</feature>
<dbReference type="Proteomes" id="UP000249645">
    <property type="component" value="Unassembled WGS sequence"/>
</dbReference>
<evidence type="ECO:0000256" key="3">
    <source>
        <dbReference type="SAM" id="Phobius"/>
    </source>
</evidence>
<accession>A0A2W5EMK0</accession>
<feature type="region of interest" description="Disordered" evidence="2">
    <location>
        <begin position="1"/>
        <end position="33"/>
    </location>
</feature>
<evidence type="ECO:0000256" key="2">
    <source>
        <dbReference type="SAM" id="MobiDB-lite"/>
    </source>
</evidence>
<comment type="caution">
    <text evidence="4">The sequence shown here is derived from an EMBL/GenBank/DDBJ whole genome shotgun (WGS) entry which is preliminary data.</text>
</comment>
<feature type="compositionally biased region" description="Low complexity" evidence="2">
    <location>
        <begin position="16"/>
        <end position="32"/>
    </location>
</feature>
<dbReference type="EMBL" id="QFOI01000273">
    <property type="protein sequence ID" value="PZP45301.1"/>
    <property type="molecule type" value="Genomic_DNA"/>
</dbReference>
<protein>
    <submittedName>
        <fullName evidence="4">Uncharacterized protein</fullName>
    </submittedName>
</protein>
<proteinExistence type="predicted"/>
<dbReference type="AlphaFoldDB" id="A0A2W5EMK0"/>
<keyword evidence="3" id="KW-0472">Membrane</keyword>
<gene>
    <name evidence="4" type="ORF">DI598_13470</name>
</gene>
<keyword evidence="1" id="KW-0175">Coiled coil</keyword>
<reference evidence="4 5" key="1">
    <citation type="submission" date="2017-11" db="EMBL/GenBank/DDBJ databases">
        <title>Infants hospitalized years apart are colonized by the same room-sourced microbial strains.</title>
        <authorList>
            <person name="Brooks B."/>
            <person name="Olm M.R."/>
            <person name="Firek B.A."/>
            <person name="Baker R."/>
            <person name="Thomas B.C."/>
            <person name="Morowitz M.J."/>
            <person name="Banfield J.F."/>
        </authorList>
    </citation>
    <scope>NUCLEOTIDE SEQUENCE [LARGE SCALE GENOMIC DNA]</scope>
    <source>
        <strain evidence="4">S2_009_000_R2_76</strain>
    </source>
</reference>
<organism evidence="4 5">
    <name type="scientific">Pseudopedobacter saltans</name>
    <dbReference type="NCBI Taxonomy" id="151895"/>
    <lineage>
        <taxon>Bacteria</taxon>
        <taxon>Pseudomonadati</taxon>
        <taxon>Bacteroidota</taxon>
        <taxon>Sphingobacteriia</taxon>
        <taxon>Sphingobacteriales</taxon>
        <taxon>Sphingobacteriaceae</taxon>
        <taxon>Pseudopedobacter</taxon>
    </lineage>
</organism>
<name>A0A2W5EMK0_9SPHI</name>
<keyword evidence="3" id="KW-0812">Transmembrane</keyword>
<evidence type="ECO:0000313" key="5">
    <source>
        <dbReference type="Proteomes" id="UP000249645"/>
    </source>
</evidence>
<keyword evidence="3" id="KW-1133">Transmembrane helix</keyword>
<evidence type="ECO:0000313" key="4">
    <source>
        <dbReference type="EMBL" id="PZP45301.1"/>
    </source>
</evidence>
<dbReference type="Gene3D" id="1.20.5.340">
    <property type="match status" value="1"/>
</dbReference>